<evidence type="ECO:0000256" key="2">
    <source>
        <dbReference type="ARBA" id="ARBA00023315"/>
    </source>
</evidence>
<dbReference type="RefSeq" id="WP_086320303.1">
    <property type="nucleotide sequence ID" value="NZ_NASK01000086.1"/>
</dbReference>
<sequence length="151" mass="17438">MIREYQAKDLDAIMTIWLQGNEQAHNFIDPEFFKQNFDLVKMLIPMSTIYVQDINGVVVGFIGLTENYISGLYVEKNFRHQGTGSALVEKAKQRHNELMVHVYKQNSDAINFYLSQNFAIVDESINEETNHPEILMRCNVEHKVKIGKCAL</sequence>
<keyword evidence="2" id="KW-0012">Acyltransferase</keyword>
<accession>A0A242NVF0</accession>
<dbReference type="PROSITE" id="PS51186">
    <property type="entry name" value="GNAT"/>
    <property type="match status" value="1"/>
</dbReference>
<dbReference type="EMBL" id="NASK01000086">
    <property type="protein sequence ID" value="OTQ50515.1"/>
    <property type="molecule type" value="Genomic_DNA"/>
</dbReference>
<feature type="domain" description="N-acetyltransferase" evidence="3">
    <location>
        <begin position="1"/>
        <end position="141"/>
    </location>
</feature>
<reference evidence="4 5" key="1">
    <citation type="submission" date="2017-03" db="EMBL/GenBank/DDBJ databases">
        <title>Comparative genomics of honeybee gut symbionts reveal geographically distinct and subgroup specific antibiotic resistance.</title>
        <authorList>
            <person name="Ludvigsen J."/>
            <person name="Porcellato D."/>
            <person name="Labee-Lund T.M."/>
            <person name="Amdam G.V."/>
            <person name="Rudi K."/>
        </authorList>
    </citation>
    <scope>NUCLEOTIDE SEQUENCE [LARGE SCALE GENOMIC DNA]</scope>
    <source>
        <strain evidence="4 5">A-4-12</strain>
    </source>
</reference>
<dbReference type="Proteomes" id="UP000194968">
    <property type="component" value="Unassembled WGS sequence"/>
</dbReference>
<evidence type="ECO:0000313" key="5">
    <source>
        <dbReference type="Proteomes" id="UP000194968"/>
    </source>
</evidence>
<organism evidence="4 5">
    <name type="scientific">Gilliamella apis</name>
    <dbReference type="NCBI Taxonomy" id="1970738"/>
    <lineage>
        <taxon>Bacteria</taxon>
        <taxon>Pseudomonadati</taxon>
        <taxon>Pseudomonadota</taxon>
        <taxon>Gammaproteobacteria</taxon>
        <taxon>Orbales</taxon>
        <taxon>Orbaceae</taxon>
        <taxon>Gilliamella</taxon>
    </lineage>
</organism>
<dbReference type="InterPro" id="IPR016181">
    <property type="entry name" value="Acyl_CoA_acyltransferase"/>
</dbReference>
<evidence type="ECO:0000313" key="4">
    <source>
        <dbReference type="EMBL" id="OTQ50515.1"/>
    </source>
</evidence>
<gene>
    <name evidence="4" type="ORF">B6D06_04150</name>
</gene>
<dbReference type="OrthoDB" id="9789605at2"/>
<name>A0A242NVF0_9GAMM</name>
<dbReference type="Pfam" id="PF13508">
    <property type="entry name" value="Acetyltransf_7"/>
    <property type="match status" value="1"/>
</dbReference>
<comment type="caution">
    <text evidence="4">The sequence shown here is derived from an EMBL/GenBank/DDBJ whole genome shotgun (WGS) entry which is preliminary data.</text>
</comment>
<dbReference type="SUPFAM" id="SSF55729">
    <property type="entry name" value="Acyl-CoA N-acyltransferases (Nat)"/>
    <property type="match status" value="1"/>
</dbReference>
<dbReference type="PANTHER" id="PTHR43800">
    <property type="entry name" value="PEPTIDYL-LYSINE N-ACETYLTRANSFERASE YJAB"/>
    <property type="match status" value="1"/>
</dbReference>
<evidence type="ECO:0000256" key="1">
    <source>
        <dbReference type="ARBA" id="ARBA00022679"/>
    </source>
</evidence>
<dbReference type="CDD" id="cd04301">
    <property type="entry name" value="NAT_SF"/>
    <property type="match status" value="1"/>
</dbReference>
<dbReference type="PANTHER" id="PTHR43800:SF1">
    <property type="entry name" value="PEPTIDYL-LYSINE N-ACETYLTRANSFERASE YJAB"/>
    <property type="match status" value="1"/>
</dbReference>
<dbReference type="AlphaFoldDB" id="A0A242NVF0"/>
<keyword evidence="1" id="KW-0808">Transferase</keyword>
<dbReference type="InterPro" id="IPR000182">
    <property type="entry name" value="GNAT_dom"/>
</dbReference>
<dbReference type="Gene3D" id="3.40.630.30">
    <property type="match status" value="1"/>
</dbReference>
<evidence type="ECO:0000259" key="3">
    <source>
        <dbReference type="PROSITE" id="PS51186"/>
    </source>
</evidence>
<proteinExistence type="predicted"/>
<dbReference type="GO" id="GO:0016747">
    <property type="term" value="F:acyltransferase activity, transferring groups other than amino-acyl groups"/>
    <property type="evidence" value="ECO:0007669"/>
    <property type="project" value="InterPro"/>
</dbReference>
<protein>
    <recommendedName>
        <fullName evidence="3">N-acetyltransferase domain-containing protein</fullName>
    </recommendedName>
</protein>